<comment type="caution">
    <text evidence="1">The sequence shown here is derived from an EMBL/GenBank/DDBJ whole genome shotgun (WGS) entry which is preliminary data.</text>
</comment>
<organism evidence="1 2">
    <name type="scientific">Actinidia rufa</name>
    <dbReference type="NCBI Taxonomy" id="165716"/>
    <lineage>
        <taxon>Eukaryota</taxon>
        <taxon>Viridiplantae</taxon>
        <taxon>Streptophyta</taxon>
        <taxon>Embryophyta</taxon>
        <taxon>Tracheophyta</taxon>
        <taxon>Spermatophyta</taxon>
        <taxon>Magnoliopsida</taxon>
        <taxon>eudicotyledons</taxon>
        <taxon>Gunneridae</taxon>
        <taxon>Pentapetalae</taxon>
        <taxon>asterids</taxon>
        <taxon>Ericales</taxon>
        <taxon>Actinidiaceae</taxon>
        <taxon>Actinidia</taxon>
    </lineage>
</organism>
<sequence>MLEDQVAYLLQRFDYSFVTSSSQSLSSRKFGSLSYVGGDSGPCVKSSVLNHPAFARPEVILFSRSHSRGFSWEIRAQEMGFTAFKAMSIREVRSWGHVTWGCDFPGYFMQDQRSIGDSGPCVKSSILNPPAFAQPEVPWSRLGQDPVLVSLDCIFLLAKPATQVQGCSEDTIQEVKKKAEYGYDDMEMKLLESRQVLKMTPQAMGRTSVEVVYELRLDFGLCLELLDKGIDSITCKKILR</sequence>
<dbReference type="Proteomes" id="UP000585474">
    <property type="component" value="Unassembled WGS sequence"/>
</dbReference>
<keyword evidence="2" id="KW-1185">Reference proteome</keyword>
<name>A0A7J0D7V7_9ERIC</name>
<gene>
    <name evidence="1" type="ORF">Acr_00g0005890</name>
</gene>
<accession>A0A7J0D7V7</accession>
<evidence type="ECO:0000313" key="2">
    <source>
        <dbReference type="Proteomes" id="UP000585474"/>
    </source>
</evidence>
<protein>
    <submittedName>
        <fullName evidence="1">Pleckstrin homology (PH) domain-containing protein</fullName>
    </submittedName>
</protein>
<dbReference type="OrthoDB" id="428159at2759"/>
<evidence type="ECO:0000313" key="1">
    <source>
        <dbReference type="EMBL" id="GFS29231.1"/>
    </source>
</evidence>
<proteinExistence type="predicted"/>
<dbReference type="AlphaFoldDB" id="A0A7J0D7V7"/>
<dbReference type="EMBL" id="BJWL01000075">
    <property type="protein sequence ID" value="GFS29231.1"/>
    <property type="molecule type" value="Genomic_DNA"/>
</dbReference>
<reference evidence="2" key="1">
    <citation type="submission" date="2019-07" db="EMBL/GenBank/DDBJ databases">
        <title>De Novo Assembly of kiwifruit Actinidia rufa.</title>
        <authorList>
            <person name="Sugita-Konishi S."/>
            <person name="Sato K."/>
            <person name="Mori E."/>
            <person name="Abe Y."/>
            <person name="Kisaki G."/>
            <person name="Hamano K."/>
            <person name="Suezawa K."/>
            <person name="Otani M."/>
            <person name="Fukuda T."/>
            <person name="Manabe T."/>
            <person name="Gomi K."/>
            <person name="Tabuchi M."/>
            <person name="Akimitsu K."/>
            <person name="Kataoka I."/>
        </authorList>
    </citation>
    <scope>NUCLEOTIDE SEQUENCE [LARGE SCALE GENOMIC DNA]</scope>
    <source>
        <strain evidence="2">cv. Fuchu</strain>
    </source>
</reference>